<accession>A0A0W7YZ82</accession>
<keyword evidence="1" id="KW-0812">Transmembrane</keyword>
<proteinExistence type="predicted"/>
<reference evidence="2 3" key="1">
    <citation type="submission" date="2015-12" db="EMBL/GenBank/DDBJ databases">
        <title>Complete genome sequence of a multi-drug resistant strain Acidovorax sp. 12322-1.</title>
        <authorList>
            <person name="Ming D."/>
            <person name="Wang M."/>
            <person name="Hu S."/>
            <person name="Zhou Y."/>
            <person name="Jiang T."/>
        </authorList>
    </citation>
    <scope>NUCLEOTIDE SEQUENCE [LARGE SCALE GENOMIC DNA]</scope>
    <source>
        <strain evidence="2 3">12322-1</strain>
    </source>
</reference>
<dbReference type="AlphaFoldDB" id="A0A0W7YZ82"/>
<keyword evidence="1" id="KW-1133">Transmembrane helix</keyword>
<dbReference type="Proteomes" id="UP000053300">
    <property type="component" value="Unassembled WGS sequence"/>
</dbReference>
<evidence type="ECO:0000313" key="2">
    <source>
        <dbReference type="EMBL" id="KUF40429.1"/>
    </source>
</evidence>
<dbReference type="RefSeq" id="WP_058879925.1">
    <property type="nucleotide sequence ID" value="NZ_JBPPQS010000008.1"/>
</dbReference>
<protein>
    <submittedName>
        <fullName evidence="2">Uncharacterized protein</fullName>
    </submittedName>
</protein>
<gene>
    <name evidence="2" type="ORF">AS359_02540</name>
</gene>
<comment type="caution">
    <text evidence="2">The sequence shown here is derived from an EMBL/GenBank/DDBJ whole genome shotgun (WGS) entry which is preliminary data.</text>
</comment>
<evidence type="ECO:0000313" key="3">
    <source>
        <dbReference type="Proteomes" id="UP000053300"/>
    </source>
</evidence>
<name>A0A0W7YZ82_9BURK</name>
<evidence type="ECO:0000256" key="1">
    <source>
        <dbReference type="SAM" id="Phobius"/>
    </source>
</evidence>
<organism evidence="2 3">
    <name type="scientific">Comamonas kerstersii</name>
    <dbReference type="NCBI Taxonomy" id="225992"/>
    <lineage>
        <taxon>Bacteria</taxon>
        <taxon>Pseudomonadati</taxon>
        <taxon>Pseudomonadota</taxon>
        <taxon>Betaproteobacteria</taxon>
        <taxon>Burkholderiales</taxon>
        <taxon>Comamonadaceae</taxon>
        <taxon>Comamonas</taxon>
    </lineage>
</organism>
<keyword evidence="1" id="KW-0472">Membrane</keyword>
<dbReference type="EMBL" id="LPXH01000027">
    <property type="protein sequence ID" value="KUF40429.1"/>
    <property type="molecule type" value="Genomic_DNA"/>
</dbReference>
<sequence>MHPTTIRGDAIPAGCQTIEVHLQDLNKLFDAMDPSPLRSKDLHSSVVEHIVDSARAQPSRWKPLALILHVDHPAVQTQAEQAICNATRDYFSRQAVHARHRLRLHLRRGVISLCIGLSVLAAALIGSQWLGEGTVASTLRETLDIGGWVALWRPMEIFLYDWWPIVGDRMLFRRLGQMPIQIQYCASDIASQNI</sequence>
<keyword evidence="3" id="KW-1185">Reference proteome</keyword>
<feature type="transmembrane region" description="Helical" evidence="1">
    <location>
        <begin position="109"/>
        <end position="130"/>
    </location>
</feature>
<dbReference type="STRING" id="225992.B5M06_06555"/>